<reference evidence="1 2" key="1">
    <citation type="submission" date="2019-04" db="EMBL/GenBank/DDBJ databases">
        <title>Draft genome sequences of Streptomyces avermitilis ATCC 31267.</title>
        <authorList>
            <person name="Komaki H."/>
            <person name="Tamura T."/>
            <person name="Hosoyama A."/>
        </authorList>
    </citation>
    <scope>NUCLEOTIDE SEQUENCE [LARGE SCALE GENOMIC DNA]</scope>
    <source>
        <strain evidence="1 2">ATCC 31267</strain>
    </source>
</reference>
<gene>
    <name evidence="1" type="ORF">SAV31267_091800</name>
</gene>
<proteinExistence type="predicted"/>
<comment type="caution">
    <text evidence="1">The sequence shown here is derived from an EMBL/GenBank/DDBJ whole genome shotgun (WGS) entry which is preliminary data.</text>
</comment>
<evidence type="ECO:0000313" key="1">
    <source>
        <dbReference type="EMBL" id="GDY79695.1"/>
    </source>
</evidence>
<organism evidence="1 2">
    <name type="scientific">Streptomyces avermitilis</name>
    <dbReference type="NCBI Taxonomy" id="33903"/>
    <lineage>
        <taxon>Bacteria</taxon>
        <taxon>Bacillati</taxon>
        <taxon>Actinomycetota</taxon>
        <taxon>Actinomycetes</taxon>
        <taxon>Kitasatosporales</taxon>
        <taxon>Streptomycetaceae</taxon>
        <taxon>Streptomyces</taxon>
    </lineage>
</organism>
<sequence length="58" mass="6455">MESSGWALAEVEGAMVEMGLLFDEGEAEAGARRAGSRPRVKRSFIAWRWSGGCRARRR</sequence>
<dbReference type="AlphaFoldDB" id="A0A4D4N883"/>
<protein>
    <submittedName>
        <fullName evidence="1">Uncharacterized protein</fullName>
    </submittedName>
</protein>
<name>A0A4D4N883_STRAX</name>
<dbReference type="Proteomes" id="UP000299211">
    <property type="component" value="Unassembled WGS sequence"/>
</dbReference>
<accession>A0A4D4N883</accession>
<dbReference type="EMBL" id="BJHY01000002">
    <property type="protein sequence ID" value="GDY79695.1"/>
    <property type="molecule type" value="Genomic_DNA"/>
</dbReference>
<evidence type="ECO:0000313" key="2">
    <source>
        <dbReference type="Proteomes" id="UP000299211"/>
    </source>
</evidence>